<dbReference type="InterPro" id="IPR024158">
    <property type="entry name" value="Mt_import_TIM15"/>
</dbReference>
<dbReference type="GO" id="GO:0005739">
    <property type="term" value="C:mitochondrion"/>
    <property type="evidence" value="ECO:0007669"/>
    <property type="project" value="TreeGrafter"/>
</dbReference>
<keyword evidence="7" id="KW-1185">Reference proteome</keyword>
<dbReference type="Pfam" id="PF05180">
    <property type="entry name" value="zf-DNL"/>
    <property type="match status" value="1"/>
</dbReference>
<organism evidence="6 7">
    <name type="scientific">Malassezia equina</name>
    <dbReference type="NCBI Taxonomy" id="1381935"/>
    <lineage>
        <taxon>Eukaryota</taxon>
        <taxon>Fungi</taxon>
        <taxon>Dikarya</taxon>
        <taxon>Basidiomycota</taxon>
        <taxon>Ustilaginomycotina</taxon>
        <taxon>Malasseziomycetes</taxon>
        <taxon>Malasseziales</taxon>
        <taxon>Malasseziaceae</taxon>
        <taxon>Malassezia</taxon>
    </lineage>
</organism>
<keyword evidence="2 4" id="KW-0863">Zinc-finger</keyword>
<protein>
    <recommendedName>
        <fullName evidence="5">DNL-type domain-containing protein</fullName>
    </recommendedName>
</protein>
<accession>A0AAF0EEQ6</accession>
<evidence type="ECO:0000256" key="4">
    <source>
        <dbReference type="PROSITE-ProRule" id="PRU00834"/>
    </source>
</evidence>
<sequence>MRAYGSVAVACAAVRRGACRVPRAGIAHAVRTYPTFAVRPFHASVWRQEAPQTPVGEVQPRLQLTFTCTVPSCHTRSTHEFNKRSYTHGIVIVECPGCKNRHLIADNLGWFTDSKDEPRTIEEIVRAKGGRVQVGTLYADGAGGETIEIESGQD</sequence>
<evidence type="ECO:0000256" key="2">
    <source>
        <dbReference type="ARBA" id="ARBA00022771"/>
    </source>
</evidence>
<dbReference type="InterPro" id="IPR007853">
    <property type="entry name" value="Znf_DNL-typ"/>
</dbReference>
<keyword evidence="1" id="KW-0479">Metal-binding</keyword>
<feature type="domain" description="DNL-type" evidence="5">
    <location>
        <begin position="59"/>
        <end position="154"/>
    </location>
</feature>
<dbReference type="PANTHER" id="PTHR20922:SF13">
    <property type="entry name" value="DNL-TYPE ZINC FINGER PROTEIN"/>
    <property type="match status" value="1"/>
</dbReference>
<dbReference type="GO" id="GO:0050821">
    <property type="term" value="P:protein stabilization"/>
    <property type="evidence" value="ECO:0007669"/>
    <property type="project" value="TreeGrafter"/>
</dbReference>
<dbReference type="PROSITE" id="PS51501">
    <property type="entry name" value="ZF_DNL"/>
    <property type="match status" value="1"/>
</dbReference>
<dbReference type="GO" id="GO:0030150">
    <property type="term" value="P:protein import into mitochondrial matrix"/>
    <property type="evidence" value="ECO:0007669"/>
    <property type="project" value="TreeGrafter"/>
</dbReference>
<keyword evidence="3" id="KW-0862">Zinc</keyword>
<dbReference type="AlphaFoldDB" id="A0AAF0EEQ6"/>
<name>A0AAF0EEQ6_9BASI</name>
<dbReference type="EMBL" id="CP119903">
    <property type="protein sequence ID" value="WFD23594.1"/>
    <property type="molecule type" value="Genomic_DNA"/>
</dbReference>
<reference evidence="6" key="1">
    <citation type="submission" date="2023-03" db="EMBL/GenBank/DDBJ databases">
        <title>Mating type loci evolution in Malassezia.</title>
        <authorList>
            <person name="Coelho M.A."/>
        </authorList>
    </citation>
    <scope>NUCLEOTIDE SEQUENCE</scope>
    <source>
        <strain evidence="6">CBS 12830</strain>
    </source>
</reference>
<dbReference type="PANTHER" id="PTHR20922">
    <property type="entry name" value="DNL-TYPE ZINC FINGER PROTEIN"/>
    <property type="match status" value="1"/>
</dbReference>
<dbReference type="GO" id="GO:0008270">
    <property type="term" value="F:zinc ion binding"/>
    <property type="evidence" value="ECO:0007669"/>
    <property type="project" value="UniProtKB-KW"/>
</dbReference>
<evidence type="ECO:0000256" key="1">
    <source>
        <dbReference type="ARBA" id="ARBA00022723"/>
    </source>
</evidence>
<dbReference type="Proteomes" id="UP001214415">
    <property type="component" value="Chromosome 4"/>
</dbReference>
<proteinExistence type="predicted"/>
<evidence type="ECO:0000313" key="7">
    <source>
        <dbReference type="Proteomes" id="UP001214415"/>
    </source>
</evidence>
<gene>
    <name evidence="6" type="ORF">MEQU1_002288</name>
</gene>
<dbReference type="GO" id="GO:0051087">
    <property type="term" value="F:protein-folding chaperone binding"/>
    <property type="evidence" value="ECO:0007669"/>
    <property type="project" value="TreeGrafter"/>
</dbReference>
<dbReference type="GO" id="GO:0006457">
    <property type="term" value="P:protein folding"/>
    <property type="evidence" value="ECO:0007669"/>
    <property type="project" value="TreeGrafter"/>
</dbReference>
<evidence type="ECO:0000259" key="5">
    <source>
        <dbReference type="PROSITE" id="PS51501"/>
    </source>
</evidence>
<evidence type="ECO:0000256" key="3">
    <source>
        <dbReference type="ARBA" id="ARBA00022833"/>
    </source>
</evidence>
<evidence type="ECO:0000313" key="6">
    <source>
        <dbReference type="EMBL" id="WFD23594.1"/>
    </source>
</evidence>